<keyword evidence="9 15" id="KW-0406">Ion transport</keyword>
<dbReference type="SUPFAM" id="SSF46604">
    <property type="entry name" value="Epsilon subunit of F1F0-ATP synthase C-terminal domain"/>
    <property type="match status" value="1"/>
</dbReference>
<dbReference type="InterPro" id="IPR036771">
    <property type="entry name" value="ATPsynth_dsu/esu_N"/>
</dbReference>
<dbReference type="PANTHER" id="PTHR13822:SF10">
    <property type="entry name" value="ATP SYNTHASE EPSILON CHAIN, CHLOROPLASTIC"/>
    <property type="match status" value="1"/>
</dbReference>
<dbReference type="GO" id="GO:0005886">
    <property type="term" value="C:plasma membrane"/>
    <property type="evidence" value="ECO:0007669"/>
    <property type="project" value="UniProtKB-SubCell"/>
</dbReference>
<dbReference type="GO" id="GO:0045259">
    <property type="term" value="C:proton-transporting ATP synthase complex"/>
    <property type="evidence" value="ECO:0007669"/>
    <property type="project" value="UniProtKB-KW"/>
</dbReference>
<evidence type="ECO:0000256" key="14">
    <source>
        <dbReference type="ARBA" id="ARBA00031795"/>
    </source>
</evidence>
<dbReference type="PANTHER" id="PTHR13822">
    <property type="entry name" value="ATP SYNTHASE DELTA/EPSILON CHAIN"/>
    <property type="match status" value="1"/>
</dbReference>
<evidence type="ECO:0000256" key="2">
    <source>
        <dbReference type="ARBA" id="ARBA00004202"/>
    </source>
</evidence>
<dbReference type="InterPro" id="IPR020546">
    <property type="entry name" value="ATP_synth_F1_dsu/esu_N"/>
</dbReference>
<evidence type="ECO:0000256" key="6">
    <source>
        <dbReference type="ARBA" id="ARBA00022448"/>
    </source>
</evidence>
<keyword evidence="11 15" id="KW-0139">CF(1)</keyword>
<sequence length="142" mass="15082">MAMTIHCDIVSAEEEIFSGLVEVLVATGEMGELGINYGHAPLLTGLKPGPVRIVTQHGDEEVYYVSGGFLEVQPGVVTILADTALRADDVDEAAAEEARREAEHALANQTGEFDYGRASAQLAEAAAQLATLRKMKNRAGRG</sequence>
<evidence type="ECO:0000256" key="4">
    <source>
        <dbReference type="ARBA" id="ARBA00011648"/>
    </source>
</evidence>
<evidence type="ECO:0000256" key="11">
    <source>
        <dbReference type="ARBA" id="ARBA00023196"/>
    </source>
</evidence>
<dbReference type="CDD" id="cd12152">
    <property type="entry name" value="F1-ATPase_delta"/>
    <property type="match status" value="1"/>
</dbReference>
<evidence type="ECO:0000259" key="18">
    <source>
        <dbReference type="Pfam" id="PF02823"/>
    </source>
</evidence>
<comment type="function">
    <text evidence="1 15">Produces ATP from ADP in the presence of a proton gradient across the membrane.</text>
</comment>
<dbReference type="InterPro" id="IPR020547">
    <property type="entry name" value="ATP_synth_F1_esu_C"/>
</dbReference>
<dbReference type="Pfam" id="PF00401">
    <property type="entry name" value="ATP-synt_DE"/>
    <property type="match status" value="1"/>
</dbReference>
<evidence type="ECO:0000256" key="12">
    <source>
        <dbReference type="ARBA" id="ARBA00023310"/>
    </source>
</evidence>
<dbReference type="Gene3D" id="2.60.15.10">
    <property type="entry name" value="F0F1 ATP synthase delta/epsilon subunit, N-terminal"/>
    <property type="match status" value="1"/>
</dbReference>
<dbReference type="NCBIfam" id="NF001847">
    <property type="entry name" value="PRK00571.1-4"/>
    <property type="match status" value="1"/>
</dbReference>
<dbReference type="Pfam" id="PF02823">
    <property type="entry name" value="ATP-synt_DE_N"/>
    <property type="match status" value="1"/>
</dbReference>
<dbReference type="RefSeq" id="WP_148068094.1">
    <property type="nucleotide sequence ID" value="NZ_VRZA01000003.1"/>
</dbReference>
<name>A0A5C9A1G2_9GAMM</name>
<evidence type="ECO:0000256" key="8">
    <source>
        <dbReference type="ARBA" id="ARBA00022781"/>
    </source>
</evidence>
<evidence type="ECO:0000256" key="15">
    <source>
        <dbReference type="HAMAP-Rule" id="MF_00530"/>
    </source>
</evidence>
<evidence type="ECO:0000256" key="13">
    <source>
        <dbReference type="ARBA" id="ARBA00030215"/>
    </source>
</evidence>
<dbReference type="HAMAP" id="MF_00530">
    <property type="entry name" value="ATP_synth_epsil_bac"/>
    <property type="match status" value="1"/>
</dbReference>
<evidence type="ECO:0000313" key="19">
    <source>
        <dbReference type="EMBL" id="TXS93752.1"/>
    </source>
</evidence>
<feature type="domain" description="ATP synthase F1 complex delta/epsilon subunit N-terminal" evidence="18">
    <location>
        <begin position="5"/>
        <end position="84"/>
    </location>
</feature>
<proteinExistence type="inferred from homology"/>
<dbReference type="GO" id="GO:0046933">
    <property type="term" value="F:proton-transporting ATP synthase activity, rotational mechanism"/>
    <property type="evidence" value="ECO:0007669"/>
    <property type="project" value="UniProtKB-UniRule"/>
</dbReference>
<comment type="subcellular location">
    <subcellularLocation>
        <location evidence="2 15">Cell membrane</location>
        <topology evidence="2 15">Peripheral membrane protein</topology>
    </subcellularLocation>
</comment>
<accession>A0A5C9A1G2</accession>
<reference evidence="19 20" key="1">
    <citation type="submission" date="2019-08" db="EMBL/GenBank/DDBJ databases">
        <title>Parahaliea maris sp. nov., isolated from the surface seawater.</title>
        <authorList>
            <person name="Liu Y."/>
        </authorList>
    </citation>
    <scope>NUCLEOTIDE SEQUENCE [LARGE SCALE GENOMIC DNA]</scope>
    <source>
        <strain evidence="19 20">HSLHS9</strain>
    </source>
</reference>
<dbReference type="InterPro" id="IPR036794">
    <property type="entry name" value="ATP_F1_dsu/esu_C_sf"/>
</dbReference>
<protein>
    <recommendedName>
        <fullName evidence="5 15">ATP synthase epsilon chain</fullName>
    </recommendedName>
    <alternativeName>
        <fullName evidence="14 15">ATP synthase F1 sector epsilon subunit</fullName>
    </alternativeName>
    <alternativeName>
        <fullName evidence="13 15">F-ATPase epsilon subunit</fullName>
    </alternativeName>
</protein>
<keyword evidence="8 15" id="KW-0375">Hydrogen ion transport</keyword>
<dbReference type="AlphaFoldDB" id="A0A5C9A1G2"/>
<gene>
    <name evidence="15" type="primary">atpC</name>
    <name evidence="19" type="ORF">FV139_08910</name>
</gene>
<comment type="similarity">
    <text evidence="3 15 16">Belongs to the ATPase epsilon chain family.</text>
</comment>
<evidence type="ECO:0000256" key="10">
    <source>
        <dbReference type="ARBA" id="ARBA00023136"/>
    </source>
</evidence>
<dbReference type="Gene3D" id="1.20.5.440">
    <property type="entry name" value="ATP synthase delta/epsilon subunit, C-terminal domain"/>
    <property type="match status" value="1"/>
</dbReference>
<dbReference type="EMBL" id="VRZA01000003">
    <property type="protein sequence ID" value="TXS93752.1"/>
    <property type="molecule type" value="Genomic_DNA"/>
</dbReference>
<comment type="caution">
    <text evidence="19">The sequence shown here is derived from an EMBL/GenBank/DDBJ whole genome shotgun (WGS) entry which is preliminary data.</text>
</comment>
<organism evidence="19 20">
    <name type="scientific">Parahaliea maris</name>
    <dbReference type="NCBI Taxonomy" id="2716870"/>
    <lineage>
        <taxon>Bacteria</taxon>
        <taxon>Pseudomonadati</taxon>
        <taxon>Pseudomonadota</taxon>
        <taxon>Gammaproteobacteria</taxon>
        <taxon>Cellvibrionales</taxon>
        <taxon>Halieaceae</taxon>
        <taxon>Parahaliea</taxon>
    </lineage>
</organism>
<dbReference type="GO" id="GO:0005524">
    <property type="term" value="F:ATP binding"/>
    <property type="evidence" value="ECO:0007669"/>
    <property type="project" value="UniProtKB-UniRule"/>
</dbReference>
<evidence type="ECO:0000259" key="17">
    <source>
        <dbReference type="Pfam" id="PF00401"/>
    </source>
</evidence>
<keyword evidence="12 15" id="KW-0066">ATP synthesis</keyword>
<dbReference type="NCBIfam" id="TIGR01216">
    <property type="entry name" value="ATP_synt_epsi"/>
    <property type="match status" value="1"/>
</dbReference>
<keyword evidence="10 15" id="KW-0472">Membrane</keyword>
<keyword evidence="7 15" id="KW-1003">Cell membrane</keyword>
<evidence type="ECO:0000256" key="1">
    <source>
        <dbReference type="ARBA" id="ARBA00003543"/>
    </source>
</evidence>
<evidence type="ECO:0000256" key="9">
    <source>
        <dbReference type="ARBA" id="ARBA00023065"/>
    </source>
</evidence>
<keyword evidence="6 15" id="KW-0813">Transport</keyword>
<feature type="domain" description="ATP synthase epsilon subunit C-terminal" evidence="17">
    <location>
        <begin position="88"/>
        <end position="131"/>
    </location>
</feature>
<evidence type="ECO:0000256" key="7">
    <source>
        <dbReference type="ARBA" id="ARBA00022475"/>
    </source>
</evidence>
<dbReference type="InterPro" id="IPR001469">
    <property type="entry name" value="ATP_synth_F1_dsu/esu"/>
</dbReference>
<evidence type="ECO:0000313" key="20">
    <source>
        <dbReference type="Proteomes" id="UP000321039"/>
    </source>
</evidence>
<keyword evidence="20" id="KW-1185">Reference proteome</keyword>
<comment type="subunit">
    <text evidence="4 15 16">F-type ATPases have 2 components, CF(1) - the catalytic core - and CF(0) - the membrane proton channel. CF(1) has five subunits: alpha(3), beta(3), gamma(1), delta(1), epsilon(1). CF(0) has three main subunits: a, b and c.</text>
</comment>
<dbReference type="SUPFAM" id="SSF51344">
    <property type="entry name" value="Epsilon subunit of F1F0-ATP synthase N-terminal domain"/>
    <property type="match status" value="1"/>
</dbReference>
<evidence type="ECO:0000256" key="3">
    <source>
        <dbReference type="ARBA" id="ARBA00005712"/>
    </source>
</evidence>
<evidence type="ECO:0000256" key="16">
    <source>
        <dbReference type="RuleBase" id="RU003656"/>
    </source>
</evidence>
<dbReference type="Proteomes" id="UP000321039">
    <property type="component" value="Unassembled WGS sequence"/>
</dbReference>
<dbReference type="FunFam" id="2.60.15.10:FF:000001">
    <property type="entry name" value="ATP synthase epsilon chain"/>
    <property type="match status" value="1"/>
</dbReference>
<evidence type="ECO:0000256" key="5">
    <source>
        <dbReference type="ARBA" id="ARBA00014480"/>
    </source>
</evidence>